<protein>
    <submittedName>
        <fullName evidence="1">Uncharacterized protein</fullName>
    </submittedName>
</protein>
<proteinExistence type="predicted"/>
<dbReference type="EMBL" id="GEDC01026702">
    <property type="protein sequence ID" value="JAS10596.1"/>
    <property type="molecule type" value="Transcribed_RNA"/>
</dbReference>
<evidence type="ECO:0000313" key="2">
    <source>
        <dbReference type="EMBL" id="JAS25835.1"/>
    </source>
</evidence>
<dbReference type="AlphaFoldDB" id="A0A1B6CAS6"/>
<organism evidence="1">
    <name type="scientific">Clastoptera arizonana</name>
    <name type="common">Arizona spittle bug</name>
    <dbReference type="NCBI Taxonomy" id="38151"/>
    <lineage>
        <taxon>Eukaryota</taxon>
        <taxon>Metazoa</taxon>
        <taxon>Ecdysozoa</taxon>
        <taxon>Arthropoda</taxon>
        <taxon>Hexapoda</taxon>
        <taxon>Insecta</taxon>
        <taxon>Pterygota</taxon>
        <taxon>Neoptera</taxon>
        <taxon>Paraneoptera</taxon>
        <taxon>Hemiptera</taxon>
        <taxon>Auchenorrhyncha</taxon>
        <taxon>Cercopoidea</taxon>
        <taxon>Clastopteridae</taxon>
        <taxon>Clastoptera</taxon>
    </lineage>
</organism>
<reference evidence="1" key="1">
    <citation type="submission" date="2015-12" db="EMBL/GenBank/DDBJ databases">
        <title>De novo transcriptome assembly of four potential Pierce s Disease insect vectors from Arizona vineyards.</title>
        <authorList>
            <person name="Tassone E.E."/>
        </authorList>
    </citation>
    <scope>NUCLEOTIDE SEQUENCE</scope>
</reference>
<dbReference type="EMBL" id="GEDC01011463">
    <property type="protein sequence ID" value="JAS25835.1"/>
    <property type="molecule type" value="Transcribed_RNA"/>
</dbReference>
<evidence type="ECO:0000313" key="1">
    <source>
        <dbReference type="EMBL" id="JAS10596.1"/>
    </source>
</evidence>
<name>A0A1B6CAS6_9HEMI</name>
<accession>A0A1B6CAS6</accession>
<sequence>MRMLITEMKKVAQYPFLDLQLSALNDQEGVGSKNLMSCISSKVLGDLSLFTQSAPQATFNITRNAASVKDYLERVCGSLSVTLARKTKECAAKVVSDNPIPGITNNGDQILAAMRKAYSCMQEISDKVQNIGNVIIANLDVLTPDNMKSMVPKTFQNECQPNITFPENNQVAEPDTTMTKLSELDG</sequence>
<gene>
    <name evidence="2" type="ORF">g.18085</name>
    <name evidence="1" type="ORF">g.18086</name>
</gene>
<feature type="non-terminal residue" evidence="1">
    <location>
        <position position="186"/>
    </location>
</feature>